<evidence type="ECO:0000313" key="1">
    <source>
        <dbReference type="EMBL" id="QMT41381.1"/>
    </source>
</evidence>
<dbReference type="KEGG" id="nsg:H3L94_04980"/>
<gene>
    <name evidence="1" type="ORF">H3L94_04980</name>
</gene>
<accession>A0A7D7N8S5</accession>
<name>A0A7D7N8S5_9NEIS</name>
<dbReference type="RefSeq" id="WP_182122916.1">
    <property type="nucleotide sequence ID" value="NZ_CP059567.1"/>
</dbReference>
<reference evidence="1 2" key="1">
    <citation type="submission" date="2020-07" db="EMBL/GenBank/DDBJ databases">
        <title>Genomic diversity of species in the Neisseriaceae family.</title>
        <authorList>
            <person name="Vincent A.T."/>
            <person name="Bernet E."/>
            <person name="Veyrier F.J."/>
        </authorList>
    </citation>
    <scope>NUCLEOTIDE SEQUENCE [LARGE SCALE GENOMIC DNA]</scope>
    <source>
        <strain evidence="1 2">DSM 22244</strain>
    </source>
</reference>
<evidence type="ECO:0000313" key="2">
    <source>
        <dbReference type="Proteomes" id="UP000514752"/>
    </source>
</evidence>
<protein>
    <submittedName>
        <fullName evidence="1">Uncharacterized protein</fullName>
    </submittedName>
</protein>
<proteinExistence type="predicted"/>
<dbReference type="Proteomes" id="UP000514752">
    <property type="component" value="Chromosome"/>
</dbReference>
<organism evidence="1 2">
    <name type="scientific">Neisseria shayeganii</name>
    <dbReference type="NCBI Taxonomy" id="607712"/>
    <lineage>
        <taxon>Bacteria</taxon>
        <taxon>Pseudomonadati</taxon>
        <taxon>Pseudomonadota</taxon>
        <taxon>Betaproteobacteria</taxon>
        <taxon>Neisseriales</taxon>
        <taxon>Neisseriaceae</taxon>
        <taxon>Neisseria</taxon>
    </lineage>
</organism>
<dbReference type="EMBL" id="CP059567">
    <property type="protein sequence ID" value="QMT41381.1"/>
    <property type="molecule type" value="Genomic_DNA"/>
</dbReference>
<dbReference type="AlphaFoldDB" id="A0A7D7N8S5"/>
<sequence>MSQFRLVEAEAKGFGTVFTLAGQDGKPILDFARVEIKQKAPGIFAVTTTTYVTHEQADEALRDVAEYMADVTDGKLSCCIERDPRLKDKVSAKDKEPFLKAIKRNTRNTLG</sequence>